<accession>A0ABN8SBT7</accession>
<name>A0ABN8SBT7_9CNID</name>
<organism evidence="2 3">
    <name type="scientific">Porites lobata</name>
    <dbReference type="NCBI Taxonomy" id="104759"/>
    <lineage>
        <taxon>Eukaryota</taxon>
        <taxon>Metazoa</taxon>
        <taxon>Cnidaria</taxon>
        <taxon>Anthozoa</taxon>
        <taxon>Hexacorallia</taxon>
        <taxon>Scleractinia</taxon>
        <taxon>Fungiina</taxon>
        <taxon>Poritidae</taxon>
        <taxon>Porites</taxon>
    </lineage>
</organism>
<feature type="domain" description="OTU" evidence="1">
    <location>
        <begin position="46"/>
        <end position="117"/>
    </location>
</feature>
<sequence>YNVSKKKLLTSGHVELNPGPLTYKKTNLCSASPLSILEARLHQFGLKHRDVGGAGDCFFRAISHQLYGNPNSHRNIRAAGIQFLRDNPERFIESNLEQSWIQYLNNMSSQGTWADGI</sequence>
<dbReference type="Pfam" id="PF02338">
    <property type="entry name" value="OTU"/>
    <property type="match status" value="1"/>
</dbReference>
<feature type="non-terminal residue" evidence="2">
    <location>
        <position position="117"/>
    </location>
</feature>
<dbReference type="Proteomes" id="UP001159405">
    <property type="component" value="Unassembled WGS sequence"/>
</dbReference>
<dbReference type="InterPro" id="IPR038765">
    <property type="entry name" value="Papain-like_cys_pep_sf"/>
</dbReference>
<dbReference type="PANTHER" id="PTHR12419:SF11">
    <property type="entry name" value="OTU DOMAIN-CONTAINING PROTEIN DDB_G0284757"/>
    <property type="match status" value="1"/>
</dbReference>
<reference evidence="2 3" key="1">
    <citation type="submission" date="2022-05" db="EMBL/GenBank/DDBJ databases">
        <authorList>
            <consortium name="Genoscope - CEA"/>
            <person name="William W."/>
        </authorList>
    </citation>
    <scope>NUCLEOTIDE SEQUENCE [LARGE SCALE GENOMIC DNA]</scope>
</reference>
<dbReference type="CDD" id="cd22758">
    <property type="entry name" value="OTU_232R-like"/>
    <property type="match status" value="1"/>
</dbReference>
<feature type="non-terminal residue" evidence="2">
    <location>
        <position position="1"/>
    </location>
</feature>
<evidence type="ECO:0000313" key="2">
    <source>
        <dbReference type="EMBL" id="CAH3188156.1"/>
    </source>
</evidence>
<dbReference type="EMBL" id="CALNXK010000595">
    <property type="protein sequence ID" value="CAH3188156.1"/>
    <property type="molecule type" value="Genomic_DNA"/>
</dbReference>
<protein>
    <recommendedName>
        <fullName evidence="1">OTU domain-containing protein</fullName>
    </recommendedName>
</protein>
<dbReference type="PROSITE" id="PS50802">
    <property type="entry name" value="OTU"/>
    <property type="match status" value="1"/>
</dbReference>
<comment type="caution">
    <text evidence="2">The sequence shown here is derived from an EMBL/GenBank/DDBJ whole genome shotgun (WGS) entry which is preliminary data.</text>
</comment>
<dbReference type="InterPro" id="IPR003323">
    <property type="entry name" value="OTU_dom"/>
</dbReference>
<dbReference type="SUPFAM" id="SSF54001">
    <property type="entry name" value="Cysteine proteinases"/>
    <property type="match status" value="1"/>
</dbReference>
<dbReference type="PANTHER" id="PTHR12419">
    <property type="entry name" value="OTU DOMAIN CONTAINING PROTEIN"/>
    <property type="match status" value="1"/>
</dbReference>
<dbReference type="Gene3D" id="3.90.70.80">
    <property type="match status" value="1"/>
</dbReference>
<dbReference type="InterPro" id="IPR050704">
    <property type="entry name" value="Peptidase_C85-like"/>
</dbReference>
<proteinExistence type="predicted"/>
<evidence type="ECO:0000313" key="3">
    <source>
        <dbReference type="Proteomes" id="UP001159405"/>
    </source>
</evidence>
<evidence type="ECO:0000259" key="1">
    <source>
        <dbReference type="PROSITE" id="PS50802"/>
    </source>
</evidence>
<gene>
    <name evidence="2" type="ORF">PLOB_00039142</name>
</gene>
<keyword evidence="3" id="KW-1185">Reference proteome</keyword>